<organism evidence="8 9">
    <name type="scientific">Chloropicon roscoffensis</name>
    <dbReference type="NCBI Taxonomy" id="1461544"/>
    <lineage>
        <taxon>Eukaryota</taxon>
        <taxon>Viridiplantae</taxon>
        <taxon>Chlorophyta</taxon>
        <taxon>Chloropicophyceae</taxon>
        <taxon>Chloropicales</taxon>
        <taxon>Chloropicaceae</taxon>
        <taxon>Chloropicon</taxon>
    </lineage>
</organism>
<evidence type="ECO:0000256" key="1">
    <source>
        <dbReference type="ARBA" id="ARBA00004141"/>
    </source>
</evidence>
<keyword evidence="9" id="KW-1185">Reference proteome</keyword>
<keyword evidence="2 5" id="KW-0812">Transmembrane</keyword>
<dbReference type="InterPro" id="IPR051987">
    <property type="entry name" value="Sigma-2_receptor-like"/>
</dbReference>
<evidence type="ECO:0000256" key="4">
    <source>
        <dbReference type="ARBA" id="ARBA00023136"/>
    </source>
</evidence>
<evidence type="ECO:0000256" key="5">
    <source>
        <dbReference type="PROSITE-ProRule" id="PRU01087"/>
    </source>
</evidence>
<evidence type="ECO:0000256" key="3">
    <source>
        <dbReference type="ARBA" id="ARBA00022989"/>
    </source>
</evidence>
<evidence type="ECO:0000259" key="7">
    <source>
        <dbReference type="PROSITE" id="PS51751"/>
    </source>
</evidence>
<keyword evidence="3 5" id="KW-1133">Transmembrane helix</keyword>
<evidence type="ECO:0000256" key="6">
    <source>
        <dbReference type="SAM" id="Phobius"/>
    </source>
</evidence>
<dbReference type="PROSITE" id="PS51751">
    <property type="entry name" value="EXPERA"/>
    <property type="match status" value="1"/>
</dbReference>
<feature type="transmembrane region" description="Helical" evidence="6">
    <location>
        <begin position="81"/>
        <end position="98"/>
    </location>
</feature>
<feature type="transmembrane region" description="Helical" evidence="6">
    <location>
        <begin position="42"/>
        <end position="61"/>
    </location>
</feature>
<sequence length="111" mass="12221">MGTCPAWLRSIIWCELALQVPFFILATYAFCARKNWIRMPSIAYGVHTATTLAPILGSFWLSGSGGYGKLTVAERAKLTALYLPYLVVPLLLALRMALSPEPFGKNKTKKG</sequence>
<evidence type="ECO:0000256" key="2">
    <source>
        <dbReference type="ARBA" id="ARBA00022692"/>
    </source>
</evidence>
<gene>
    <name evidence="8" type="ORF">HKI87_18g86740</name>
</gene>
<reference evidence="8 9" key="1">
    <citation type="submission" date="2024-03" db="EMBL/GenBank/DDBJ databases">
        <title>Complete genome sequence of the green alga Chloropicon roscoffensis RCC1871.</title>
        <authorList>
            <person name="Lemieux C."/>
            <person name="Pombert J.-F."/>
            <person name="Otis C."/>
            <person name="Turmel M."/>
        </authorList>
    </citation>
    <scope>NUCLEOTIDE SEQUENCE [LARGE SCALE GENOMIC DNA]</scope>
    <source>
        <strain evidence="8 9">RCC1871</strain>
    </source>
</reference>
<dbReference type="PANTHER" id="PTHR31204">
    <property type="entry name" value="SIGMA INTRACELLULAR RECEPTOR 2"/>
    <property type="match status" value="1"/>
</dbReference>
<dbReference type="PANTHER" id="PTHR31204:SF1">
    <property type="entry name" value="SIGMA INTRACELLULAR RECEPTOR 2"/>
    <property type="match status" value="1"/>
</dbReference>
<dbReference type="EMBL" id="CP151518">
    <property type="protein sequence ID" value="WZN67102.1"/>
    <property type="molecule type" value="Genomic_DNA"/>
</dbReference>
<dbReference type="Proteomes" id="UP001472866">
    <property type="component" value="Chromosome 18"/>
</dbReference>
<feature type="transmembrane region" description="Helical" evidence="6">
    <location>
        <begin position="6"/>
        <end position="30"/>
    </location>
</feature>
<dbReference type="InterPro" id="IPR033118">
    <property type="entry name" value="EXPERA"/>
</dbReference>
<comment type="subcellular location">
    <subcellularLocation>
        <location evidence="1">Membrane</location>
        <topology evidence="1">Multi-pass membrane protein</topology>
    </subcellularLocation>
</comment>
<dbReference type="AlphaFoldDB" id="A0AAX4PL35"/>
<evidence type="ECO:0000313" key="8">
    <source>
        <dbReference type="EMBL" id="WZN67102.1"/>
    </source>
</evidence>
<dbReference type="GO" id="GO:0005783">
    <property type="term" value="C:endoplasmic reticulum"/>
    <property type="evidence" value="ECO:0007669"/>
    <property type="project" value="TreeGrafter"/>
</dbReference>
<dbReference type="GO" id="GO:0016020">
    <property type="term" value="C:membrane"/>
    <property type="evidence" value="ECO:0007669"/>
    <property type="project" value="UniProtKB-SubCell"/>
</dbReference>
<evidence type="ECO:0000313" key="9">
    <source>
        <dbReference type="Proteomes" id="UP001472866"/>
    </source>
</evidence>
<protein>
    <submittedName>
        <fullName evidence="8">DUF2781 domain-containing protein</fullName>
    </submittedName>
</protein>
<accession>A0AAX4PL35</accession>
<feature type="domain" description="EXPERA" evidence="7">
    <location>
        <begin position="1"/>
        <end position="93"/>
    </location>
</feature>
<keyword evidence="4 5" id="KW-0472">Membrane</keyword>
<proteinExistence type="predicted"/>
<name>A0AAX4PL35_9CHLO</name>
<dbReference type="Pfam" id="PF05241">
    <property type="entry name" value="EBP"/>
    <property type="match status" value="1"/>
</dbReference>